<evidence type="ECO:0000256" key="7">
    <source>
        <dbReference type="SAM" id="Phobius"/>
    </source>
</evidence>
<feature type="transmembrane region" description="Helical" evidence="7">
    <location>
        <begin position="270"/>
        <end position="289"/>
    </location>
</feature>
<dbReference type="Pfam" id="PF00892">
    <property type="entry name" value="EamA"/>
    <property type="match status" value="2"/>
</dbReference>
<dbReference type="Proteomes" id="UP000462760">
    <property type="component" value="Unassembled WGS sequence"/>
</dbReference>
<feature type="transmembrane region" description="Helical" evidence="7">
    <location>
        <begin position="44"/>
        <end position="62"/>
    </location>
</feature>
<sequence length="292" mass="32142">MERLEQNKTDQKLALAYMELIITAFFWGLATVLMKKHIDEIPTFHLLASRFLVGALVVFLLAPKKIFTIDKKDLKVGTILGTLNFVTYALIVLGLNYTSASKTGFLASLSVLFVPIVQSIINKIKPSKWTIISIFLSLLGLYLISGINGTSLNKGDILIILCALCSTAYILLLSKLGKEIDDYRLSFLQMFTIFILSFIMVLCFEDLNLQVIRNSSSVLLLVGILGTGLTTFLQTKAQKVASPESVGIIFLGEPLTTLFLAYVILNETILLKGLIGSGFITIALIIAILKKI</sequence>
<feature type="transmembrane region" description="Helical" evidence="7">
    <location>
        <begin position="12"/>
        <end position="32"/>
    </location>
</feature>
<evidence type="ECO:0000313" key="10">
    <source>
        <dbReference type="Proteomes" id="UP000462760"/>
    </source>
</evidence>
<comment type="subcellular location">
    <subcellularLocation>
        <location evidence="1">Cell membrane</location>
        <topology evidence="1">Multi-pass membrane protein</topology>
    </subcellularLocation>
</comment>
<comment type="similarity">
    <text evidence="2">Belongs to the EamA transporter family.</text>
</comment>
<accession>A0A844FGH1</accession>
<feature type="domain" description="EamA" evidence="8">
    <location>
        <begin position="154"/>
        <end position="287"/>
    </location>
</feature>
<protein>
    <submittedName>
        <fullName evidence="9">DMT family transporter</fullName>
    </submittedName>
</protein>
<evidence type="ECO:0000256" key="1">
    <source>
        <dbReference type="ARBA" id="ARBA00004651"/>
    </source>
</evidence>
<feature type="domain" description="EamA" evidence="8">
    <location>
        <begin position="20"/>
        <end position="145"/>
    </location>
</feature>
<evidence type="ECO:0000256" key="4">
    <source>
        <dbReference type="ARBA" id="ARBA00022692"/>
    </source>
</evidence>
<proteinExistence type="inferred from homology"/>
<comment type="caution">
    <text evidence="9">The sequence shown here is derived from an EMBL/GenBank/DDBJ whole genome shotgun (WGS) entry which is preliminary data.</text>
</comment>
<keyword evidence="4 7" id="KW-0812">Transmembrane</keyword>
<dbReference type="PANTHER" id="PTHR42920:SF5">
    <property type="entry name" value="EAMA DOMAIN-CONTAINING PROTEIN"/>
    <property type="match status" value="1"/>
</dbReference>
<keyword evidence="3" id="KW-1003">Cell membrane</keyword>
<name>A0A844FGH1_9FIRM</name>
<feature type="transmembrane region" description="Helical" evidence="7">
    <location>
        <begin position="128"/>
        <end position="145"/>
    </location>
</feature>
<keyword evidence="6 7" id="KW-0472">Membrane</keyword>
<dbReference type="GO" id="GO:0005886">
    <property type="term" value="C:plasma membrane"/>
    <property type="evidence" value="ECO:0007669"/>
    <property type="project" value="UniProtKB-SubCell"/>
</dbReference>
<dbReference type="EMBL" id="VULR01000005">
    <property type="protein sequence ID" value="MSS43076.1"/>
    <property type="molecule type" value="Genomic_DNA"/>
</dbReference>
<dbReference type="InterPro" id="IPR000620">
    <property type="entry name" value="EamA_dom"/>
</dbReference>
<evidence type="ECO:0000256" key="3">
    <source>
        <dbReference type="ARBA" id="ARBA00022475"/>
    </source>
</evidence>
<dbReference type="AlphaFoldDB" id="A0A844FGH1"/>
<evidence type="ECO:0000259" key="8">
    <source>
        <dbReference type="Pfam" id="PF00892"/>
    </source>
</evidence>
<feature type="transmembrane region" description="Helical" evidence="7">
    <location>
        <begin position="216"/>
        <end position="233"/>
    </location>
</feature>
<feature type="transmembrane region" description="Helical" evidence="7">
    <location>
        <begin position="74"/>
        <end position="97"/>
    </location>
</feature>
<keyword evidence="5 7" id="KW-1133">Transmembrane helix</keyword>
<dbReference type="RefSeq" id="WP_154483753.1">
    <property type="nucleotide sequence ID" value="NZ_JAJBNW010000012.1"/>
</dbReference>
<reference evidence="9 10" key="1">
    <citation type="submission" date="2019-08" db="EMBL/GenBank/DDBJ databases">
        <title>In-depth cultivation of the pig gut microbiome towards novel bacterial diversity and tailored functional studies.</title>
        <authorList>
            <person name="Wylensek D."/>
            <person name="Hitch T.C.A."/>
            <person name="Clavel T."/>
        </authorList>
    </citation>
    <scope>NUCLEOTIDE SEQUENCE [LARGE SCALE GENOMIC DNA]</scope>
    <source>
        <strain evidence="9 10">Med78-601-WT-4W-RMD-3</strain>
    </source>
</reference>
<feature type="transmembrane region" description="Helical" evidence="7">
    <location>
        <begin position="103"/>
        <end position="121"/>
    </location>
</feature>
<feature type="transmembrane region" description="Helical" evidence="7">
    <location>
        <begin position="245"/>
        <end position="264"/>
    </location>
</feature>
<dbReference type="PANTHER" id="PTHR42920">
    <property type="entry name" value="OS03G0707200 PROTEIN-RELATED"/>
    <property type="match status" value="1"/>
</dbReference>
<feature type="transmembrane region" description="Helical" evidence="7">
    <location>
        <begin position="185"/>
        <end position="204"/>
    </location>
</feature>
<evidence type="ECO:0000256" key="6">
    <source>
        <dbReference type="ARBA" id="ARBA00023136"/>
    </source>
</evidence>
<dbReference type="InterPro" id="IPR037185">
    <property type="entry name" value="EmrE-like"/>
</dbReference>
<feature type="transmembrane region" description="Helical" evidence="7">
    <location>
        <begin position="157"/>
        <end position="173"/>
    </location>
</feature>
<organism evidence="9 10">
    <name type="scientific">Anaerosalibacter bizertensis</name>
    <dbReference type="NCBI Taxonomy" id="932217"/>
    <lineage>
        <taxon>Bacteria</taxon>
        <taxon>Bacillati</taxon>
        <taxon>Bacillota</taxon>
        <taxon>Tissierellia</taxon>
        <taxon>Tissierellales</taxon>
        <taxon>Sporanaerobacteraceae</taxon>
        <taxon>Anaerosalibacter</taxon>
    </lineage>
</organism>
<dbReference type="OrthoDB" id="9804865at2"/>
<dbReference type="InterPro" id="IPR051258">
    <property type="entry name" value="Diverse_Substrate_Transporter"/>
</dbReference>
<evidence type="ECO:0000256" key="2">
    <source>
        <dbReference type="ARBA" id="ARBA00007362"/>
    </source>
</evidence>
<dbReference type="SUPFAM" id="SSF103481">
    <property type="entry name" value="Multidrug resistance efflux transporter EmrE"/>
    <property type="match status" value="2"/>
</dbReference>
<evidence type="ECO:0000256" key="5">
    <source>
        <dbReference type="ARBA" id="ARBA00022989"/>
    </source>
</evidence>
<evidence type="ECO:0000313" key="9">
    <source>
        <dbReference type="EMBL" id="MSS43076.1"/>
    </source>
</evidence>
<gene>
    <name evidence="9" type="ORF">FYJ27_04925</name>
</gene>